<dbReference type="InterPro" id="IPR021109">
    <property type="entry name" value="Peptidase_aspartic_dom_sf"/>
</dbReference>
<dbReference type="KEGG" id="tnl:113508216"/>
<accession>A0A7E5X3G5</accession>
<dbReference type="PANTHER" id="PTHR47331:SF5">
    <property type="entry name" value="RIBONUCLEASE H"/>
    <property type="match status" value="1"/>
</dbReference>
<dbReference type="PANTHER" id="PTHR47331">
    <property type="entry name" value="PHD-TYPE DOMAIN-CONTAINING PROTEIN"/>
    <property type="match status" value="1"/>
</dbReference>
<keyword evidence="2" id="KW-1185">Reference proteome</keyword>
<dbReference type="OrthoDB" id="7454926at2759"/>
<dbReference type="Gene3D" id="2.40.70.10">
    <property type="entry name" value="Acid Proteases"/>
    <property type="match status" value="1"/>
</dbReference>
<protein>
    <submittedName>
        <fullName evidence="3">Uncharacterized protein LOC113508216</fullName>
    </submittedName>
</protein>
<proteinExistence type="predicted"/>
<evidence type="ECO:0000256" key="1">
    <source>
        <dbReference type="SAM" id="MobiDB-lite"/>
    </source>
</evidence>
<reference evidence="3" key="1">
    <citation type="submission" date="2025-08" db="UniProtKB">
        <authorList>
            <consortium name="RefSeq"/>
        </authorList>
    </citation>
    <scope>IDENTIFICATION</scope>
</reference>
<name>A0A7E5X3G5_TRINI</name>
<evidence type="ECO:0000313" key="3">
    <source>
        <dbReference type="RefSeq" id="XP_026746972.1"/>
    </source>
</evidence>
<dbReference type="SUPFAM" id="SSF50630">
    <property type="entry name" value="Acid proteases"/>
    <property type="match status" value="1"/>
</dbReference>
<dbReference type="InParanoid" id="A0A7E5X3G5"/>
<dbReference type="GeneID" id="113508216"/>
<sequence>MTKKRNSIVDTESIDDIIRDLVKKRGSLKGKFTLFSKFVQSLEASNPTEIQKTELDERLKKIEVVFDQFCSIQDDIDLYVSGSQIDKELQERESFENQYYAIVAKSKCILKESSTVHSDNNNCKSHAHGIKLPTITLPNFDGSYDQWLEFRDTFLSLVHSSKTLDNIQKFHYLRSVLSGNALQVIKALEFSAQNYIVAWDLLENRYNNSRLLVHNHVKALFTVQAINKESAPQIRKLMDAISRNLRALKTLGEPTDTWDTLIIYIIVTKLDSTTEREWELFRGTLTNSSSNKTISLSDLMTFLKDRADFLETVKPSHSKSMDSSQNNHTKNMSSVKTHSHVSTQKDGKKSANHTKSPRYKCNLCSSNHPIYSCDEFLLLSSKDKLKLIDEKNLCRNCLRAGHALADCWFGPCKHCNKKHNTLIHSEFVDANEPSTVSHTAQIVASESTTEITHKNIASSTASRSHTTHTPYKVGNLDTRYFYDQVLLSTALVEIADAENKYHTTRALLDSGSQHCFISEKLCKTLNIPTIQATMQVIGVGNSVTQSTQLCKLKMRSKTSSYNTHINCLVLSQITAQLPSLGIHHKIEIPNNIQLADPDFHSSNEINLLIGADKF</sequence>
<gene>
    <name evidence="3" type="primary">LOC113508216</name>
</gene>
<dbReference type="CDD" id="cd00303">
    <property type="entry name" value="retropepsin_like"/>
    <property type="match status" value="1"/>
</dbReference>
<dbReference type="Pfam" id="PF03564">
    <property type="entry name" value="DUF1759"/>
    <property type="match status" value="1"/>
</dbReference>
<feature type="compositionally biased region" description="Polar residues" evidence="1">
    <location>
        <begin position="321"/>
        <end position="342"/>
    </location>
</feature>
<organism evidence="2 3">
    <name type="scientific">Trichoplusia ni</name>
    <name type="common">Cabbage looper</name>
    <dbReference type="NCBI Taxonomy" id="7111"/>
    <lineage>
        <taxon>Eukaryota</taxon>
        <taxon>Metazoa</taxon>
        <taxon>Ecdysozoa</taxon>
        <taxon>Arthropoda</taxon>
        <taxon>Hexapoda</taxon>
        <taxon>Insecta</taxon>
        <taxon>Pterygota</taxon>
        <taxon>Neoptera</taxon>
        <taxon>Endopterygota</taxon>
        <taxon>Lepidoptera</taxon>
        <taxon>Glossata</taxon>
        <taxon>Ditrysia</taxon>
        <taxon>Noctuoidea</taxon>
        <taxon>Noctuidae</taxon>
        <taxon>Plusiinae</taxon>
        <taxon>Trichoplusia</taxon>
    </lineage>
</organism>
<dbReference type="InterPro" id="IPR005312">
    <property type="entry name" value="DUF1759"/>
</dbReference>
<feature type="region of interest" description="Disordered" evidence="1">
    <location>
        <begin position="314"/>
        <end position="356"/>
    </location>
</feature>
<dbReference type="Proteomes" id="UP000322000">
    <property type="component" value="Unplaced"/>
</dbReference>
<evidence type="ECO:0000313" key="2">
    <source>
        <dbReference type="Proteomes" id="UP000322000"/>
    </source>
</evidence>
<dbReference type="RefSeq" id="XP_026746972.1">
    <property type="nucleotide sequence ID" value="XM_026891171.1"/>
</dbReference>
<dbReference type="AlphaFoldDB" id="A0A7E5X3G5"/>